<name>A0ABQ5GJD5_9ASTR</name>
<comment type="caution">
    <text evidence="2">The sequence shown here is derived from an EMBL/GenBank/DDBJ whole genome shotgun (WGS) entry which is preliminary data.</text>
</comment>
<evidence type="ECO:0000313" key="2">
    <source>
        <dbReference type="EMBL" id="GJT74918.1"/>
    </source>
</evidence>
<evidence type="ECO:0008006" key="4">
    <source>
        <dbReference type="Google" id="ProtNLM"/>
    </source>
</evidence>
<accession>A0ABQ5GJD5</accession>
<reference evidence="2" key="2">
    <citation type="submission" date="2022-01" db="EMBL/GenBank/DDBJ databases">
        <authorList>
            <person name="Yamashiro T."/>
            <person name="Shiraishi A."/>
            <person name="Satake H."/>
            <person name="Nakayama K."/>
        </authorList>
    </citation>
    <scope>NUCLEOTIDE SEQUENCE</scope>
</reference>
<feature type="transmembrane region" description="Helical" evidence="1">
    <location>
        <begin position="28"/>
        <end position="49"/>
    </location>
</feature>
<dbReference type="Proteomes" id="UP001151760">
    <property type="component" value="Unassembled WGS sequence"/>
</dbReference>
<keyword evidence="3" id="KW-1185">Reference proteome</keyword>
<evidence type="ECO:0000313" key="3">
    <source>
        <dbReference type="Proteomes" id="UP001151760"/>
    </source>
</evidence>
<reference evidence="2" key="1">
    <citation type="journal article" date="2022" name="Int. J. Mol. Sci.">
        <title>Draft Genome of Tanacetum Coccineum: Genomic Comparison of Closely Related Tanacetum-Family Plants.</title>
        <authorList>
            <person name="Yamashiro T."/>
            <person name="Shiraishi A."/>
            <person name="Nakayama K."/>
            <person name="Satake H."/>
        </authorList>
    </citation>
    <scope>NUCLEOTIDE SEQUENCE</scope>
</reference>
<proteinExistence type="predicted"/>
<gene>
    <name evidence="2" type="ORF">Tco_1041643</name>
</gene>
<keyword evidence="1" id="KW-1133">Transmembrane helix</keyword>
<sequence length="128" mass="14549">MTQGALLYPILFIVFVLINPLLTEEQVLLSVFYYLLALLLLAKGLLAYLSEVWSLSAHAKIDVFKRNFTLRDAIRRILGFGIRSIDYLYRPCCNKIDELVEKDVLNSYGHSDASSTHFCSRTQIGESS</sequence>
<keyword evidence="1" id="KW-0812">Transmembrane</keyword>
<feature type="transmembrane region" description="Helical" evidence="1">
    <location>
        <begin position="5"/>
        <end position="22"/>
    </location>
</feature>
<dbReference type="EMBL" id="BQNB010018483">
    <property type="protein sequence ID" value="GJT74918.1"/>
    <property type="molecule type" value="Genomic_DNA"/>
</dbReference>
<protein>
    <recommendedName>
        <fullName evidence="4">ABC transmembrane type-1 domain-containing protein</fullName>
    </recommendedName>
</protein>
<evidence type="ECO:0000256" key="1">
    <source>
        <dbReference type="SAM" id="Phobius"/>
    </source>
</evidence>
<keyword evidence="1" id="KW-0472">Membrane</keyword>
<organism evidence="2 3">
    <name type="scientific">Tanacetum coccineum</name>
    <dbReference type="NCBI Taxonomy" id="301880"/>
    <lineage>
        <taxon>Eukaryota</taxon>
        <taxon>Viridiplantae</taxon>
        <taxon>Streptophyta</taxon>
        <taxon>Embryophyta</taxon>
        <taxon>Tracheophyta</taxon>
        <taxon>Spermatophyta</taxon>
        <taxon>Magnoliopsida</taxon>
        <taxon>eudicotyledons</taxon>
        <taxon>Gunneridae</taxon>
        <taxon>Pentapetalae</taxon>
        <taxon>asterids</taxon>
        <taxon>campanulids</taxon>
        <taxon>Asterales</taxon>
        <taxon>Asteraceae</taxon>
        <taxon>Asteroideae</taxon>
        <taxon>Anthemideae</taxon>
        <taxon>Anthemidinae</taxon>
        <taxon>Tanacetum</taxon>
    </lineage>
</organism>